<gene>
    <name evidence="4" type="primary">LOC127149020</name>
</gene>
<dbReference type="CDD" id="cd05381">
    <property type="entry name" value="CAP_PR-1"/>
    <property type="match status" value="1"/>
</dbReference>
<dbReference type="RefSeq" id="XP_050939602.1">
    <property type="nucleotide sequence ID" value="XM_051083645.1"/>
</dbReference>
<evidence type="ECO:0000256" key="1">
    <source>
        <dbReference type="SAM" id="Phobius"/>
    </source>
</evidence>
<protein>
    <submittedName>
        <fullName evidence="4">Pathogenesis-related protein 1-like</fullName>
    </submittedName>
</protein>
<accession>A0ABM3KPA1</accession>
<evidence type="ECO:0000313" key="3">
    <source>
        <dbReference type="Proteomes" id="UP001652600"/>
    </source>
</evidence>
<keyword evidence="1" id="KW-1133">Transmembrane helix</keyword>
<dbReference type="InterPro" id="IPR035940">
    <property type="entry name" value="CAP_sf"/>
</dbReference>
<dbReference type="PRINTS" id="PR00837">
    <property type="entry name" value="V5TPXLIKE"/>
</dbReference>
<dbReference type="GeneID" id="127149020"/>
<dbReference type="SMART" id="SM00198">
    <property type="entry name" value="SCP"/>
    <property type="match status" value="1"/>
</dbReference>
<sequence length="185" mass="20294">MIQNSFSLILIMTLAFIFLGFLVIVPCGEVGLKLGNMAMALTIIEDEDSMALLPFGGSAFSVGRFIGLPQCGGPRRTDSPDDQDSPQDFVDAHNVARAQVSVEPLEWDRIVAGFAQQYANQRINDCRLVHSGGSYGENIAWSNADLSGKAAVQLWVNEKPFYDYDTNTCAPGKLCGHYTQVVWRN</sequence>
<organism evidence="3 4">
    <name type="scientific">Cucumis melo</name>
    <name type="common">Muskmelon</name>
    <dbReference type="NCBI Taxonomy" id="3656"/>
    <lineage>
        <taxon>Eukaryota</taxon>
        <taxon>Viridiplantae</taxon>
        <taxon>Streptophyta</taxon>
        <taxon>Embryophyta</taxon>
        <taxon>Tracheophyta</taxon>
        <taxon>Spermatophyta</taxon>
        <taxon>Magnoliopsida</taxon>
        <taxon>eudicotyledons</taxon>
        <taxon>Gunneridae</taxon>
        <taxon>Pentapetalae</taxon>
        <taxon>rosids</taxon>
        <taxon>fabids</taxon>
        <taxon>Cucurbitales</taxon>
        <taxon>Cucurbitaceae</taxon>
        <taxon>Benincaseae</taxon>
        <taxon>Cucumis</taxon>
    </lineage>
</organism>
<evidence type="ECO:0000259" key="2">
    <source>
        <dbReference type="SMART" id="SM00198"/>
    </source>
</evidence>
<keyword evidence="1" id="KW-0812">Transmembrane</keyword>
<name>A0ABM3KPA1_CUCME</name>
<reference evidence="4" key="2">
    <citation type="submission" date="2025-08" db="UniProtKB">
        <authorList>
            <consortium name="RefSeq"/>
        </authorList>
    </citation>
    <scope>IDENTIFICATION</scope>
    <source>
        <tissue evidence="4">Stem</tissue>
    </source>
</reference>
<dbReference type="InterPro" id="IPR014044">
    <property type="entry name" value="CAP_dom"/>
</dbReference>
<feature type="transmembrane region" description="Helical" evidence="1">
    <location>
        <begin position="6"/>
        <end position="27"/>
    </location>
</feature>
<keyword evidence="3" id="KW-1185">Reference proteome</keyword>
<reference evidence="3" key="1">
    <citation type="submission" date="2025-05" db="UniProtKB">
        <authorList>
            <consortium name="RefSeq"/>
        </authorList>
    </citation>
    <scope>NUCLEOTIDE SEQUENCE [LARGE SCALE GENOMIC DNA]</scope>
</reference>
<evidence type="ECO:0000313" key="4">
    <source>
        <dbReference type="RefSeq" id="XP_050939602.1"/>
    </source>
</evidence>
<dbReference type="PANTHER" id="PTHR10334">
    <property type="entry name" value="CYSTEINE-RICH SECRETORY PROTEIN-RELATED"/>
    <property type="match status" value="1"/>
</dbReference>
<dbReference type="InterPro" id="IPR001283">
    <property type="entry name" value="CRISP-related"/>
</dbReference>
<dbReference type="Proteomes" id="UP001652600">
    <property type="component" value="Chromosome 1"/>
</dbReference>
<feature type="domain" description="SCP" evidence="2">
    <location>
        <begin position="84"/>
        <end position="185"/>
    </location>
</feature>
<dbReference type="Gene3D" id="3.40.33.10">
    <property type="entry name" value="CAP"/>
    <property type="match status" value="1"/>
</dbReference>
<keyword evidence="1" id="KW-0472">Membrane</keyword>
<dbReference type="Pfam" id="PF00188">
    <property type="entry name" value="CAP"/>
    <property type="match status" value="1"/>
</dbReference>
<dbReference type="SUPFAM" id="SSF55797">
    <property type="entry name" value="PR-1-like"/>
    <property type="match status" value="1"/>
</dbReference>
<proteinExistence type="predicted"/>